<dbReference type="PANTHER" id="PTHR37531">
    <property type="entry name" value="HEME EXPORTER PROTEIN D"/>
    <property type="match status" value="1"/>
</dbReference>
<keyword evidence="5 12" id="KW-0813">Transport</keyword>
<gene>
    <name evidence="13" type="primary">ccmD</name>
    <name evidence="13" type="ORF">QC820_04740</name>
</gene>
<evidence type="ECO:0000256" key="9">
    <source>
        <dbReference type="ARBA" id="ARBA00022748"/>
    </source>
</evidence>
<keyword evidence="9 12" id="KW-0201">Cytochrome c-type biogenesis</keyword>
<evidence type="ECO:0000313" key="13">
    <source>
        <dbReference type="EMBL" id="MDR5892115.1"/>
    </source>
</evidence>
<evidence type="ECO:0000256" key="3">
    <source>
        <dbReference type="ARBA" id="ARBA00008741"/>
    </source>
</evidence>
<organism evidence="13 14">
    <name type="scientific">Halomonas mongoliensis</name>
    <dbReference type="NCBI Taxonomy" id="321265"/>
    <lineage>
        <taxon>Bacteria</taxon>
        <taxon>Pseudomonadati</taxon>
        <taxon>Pseudomonadota</taxon>
        <taxon>Gammaproteobacteria</taxon>
        <taxon>Oceanospirillales</taxon>
        <taxon>Halomonadaceae</taxon>
        <taxon>Halomonas</taxon>
    </lineage>
</organism>
<dbReference type="Pfam" id="PF04995">
    <property type="entry name" value="CcmD"/>
    <property type="match status" value="1"/>
</dbReference>
<keyword evidence="14" id="KW-1185">Reference proteome</keyword>
<reference evidence="13 14" key="1">
    <citation type="submission" date="2023-04" db="EMBL/GenBank/DDBJ databases">
        <title>A long-awaited taxogenomic arrangement of the family Halomonadaceae.</title>
        <authorList>
            <person name="De La Haba R."/>
            <person name="Chuvochina M."/>
            <person name="Wittouck S."/>
            <person name="Arahal D.R."/>
            <person name="Sanchez-Porro C."/>
            <person name="Hugenholtz P."/>
            <person name="Ventosa A."/>
        </authorList>
    </citation>
    <scope>NUCLEOTIDE SEQUENCE [LARGE SCALE GENOMIC DNA]</scope>
    <source>
        <strain evidence="13 14">DSM 17332</strain>
    </source>
</reference>
<evidence type="ECO:0000256" key="4">
    <source>
        <dbReference type="ARBA" id="ARBA00016461"/>
    </source>
</evidence>
<comment type="similarity">
    <text evidence="3 12">Belongs to the CcmD/CycX/HelD family.</text>
</comment>
<evidence type="ECO:0000256" key="7">
    <source>
        <dbReference type="ARBA" id="ARBA00022519"/>
    </source>
</evidence>
<evidence type="ECO:0000256" key="12">
    <source>
        <dbReference type="RuleBase" id="RU363101"/>
    </source>
</evidence>
<keyword evidence="8 12" id="KW-0812">Transmembrane</keyword>
<evidence type="ECO:0000256" key="11">
    <source>
        <dbReference type="ARBA" id="ARBA00023136"/>
    </source>
</evidence>
<comment type="caution">
    <text evidence="13">The sequence shown here is derived from an EMBL/GenBank/DDBJ whole genome shotgun (WGS) entry which is preliminary data.</text>
</comment>
<dbReference type="Proteomes" id="UP001252270">
    <property type="component" value="Unassembled WGS sequence"/>
</dbReference>
<comment type="function">
    <text evidence="1 12">Required for the export of heme to the periplasm for the biogenesis of c-type cytochromes.</text>
</comment>
<evidence type="ECO:0000256" key="5">
    <source>
        <dbReference type="ARBA" id="ARBA00022448"/>
    </source>
</evidence>
<keyword evidence="6 12" id="KW-1003">Cell membrane</keyword>
<dbReference type="InterPro" id="IPR007078">
    <property type="entry name" value="Haem_export_protD_CcmD"/>
</dbReference>
<dbReference type="InterPro" id="IPR052075">
    <property type="entry name" value="Heme_exporter_D"/>
</dbReference>
<comment type="subcellular location">
    <subcellularLocation>
        <location evidence="2 12">Cell inner membrane</location>
        <topology evidence="2 12">Single-pass membrane protein</topology>
    </subcellularLocation>
</comment>
<dbReference type="RefSeq" id="WP_253445831.1">
    <property type="nucleotide sequence ID" value="NZ_JARWAL010000003.1"/>
</dbReference>
<evidence type="ECO:0000256" key="8">
    <source>
        <dbReference type="ARBA" id="ARBA00022692"/>
    </source>
</evidence>
<proteinExistence type="inferred from homology"/>
<sequence>MAFESLNEFFAMGGHAPYVWAAWGVTAGLLIVIVLHARAERRLLLRNLQRRVRREERLGAERGDMAEVSHQVGGNHHDS</sequence>
<evidence type="ECO:0000256" key="2">
    <source>
        <dbReference type="ARBA" id="ARBA00004377"/>
    </source>
</evidence>
<evidence type="ECO:0000256" key="6">
    <source>
        <dbReference type="ARBA" id="ARBA00022475"/>
    </source>
</evidence>
<feature type="transmembrane region" description="Helical" evidence="12">
    <location>
        <begin position="20"/>
        <end position="37"/>
    </location>
</feature>
<keyword evidence="10 12" id="KW-1133">Transmembrane helix</keyword>
<dbReference type="PANTHER" id="PTHR37531:SF1">
    <property type="entry name" value="HEME EXPORTER PROTEIN D"/>
    <property type="match status" value="1"/>
</dbReference>
<protein>
    <recommendedName>
        <fullName evidence="4 12">Heme exporter protein D</fullName>
    </recommendedName>
</protein>
<dbReference type="NCBIfam" id="TIGR03141">
    <property type="entry name" value="cytochro_ccmD"/>
    <property type="match status" value="1"/>
</dbReference>
<evidence type="ECO:0000313" key="14">
    <source>
        <dbReference type="Proteomes" id="UP001252270"/>
    </source>
</evidence>
<evidence type="ECO:0000256" key="1">
    <source>
        <dbReference type="ARBA" id="ARBA00002442"/>
    </source>
</evidence>
<accession>A0ABU1GJB0</accession>
<keyword evidence="7 12" id="KW-0997">Cell inner membrane</keyword>
<keyword evidence="11 12" id="KW-0472">Membrane</keyword>
<dbReference type="EMBL" id="JARWAL010000003">
    <property type="protein sequence ID" value="MDR5892115.1"/>
    <property type="molecule type" value="Genomic_DNA"/>
</dbReference>
<name>A0ABU1GJB0_9GAMM</name>
<evidence type="ECO:0000256" key="10">
    <source>
        <dbReference type="ARBA" id="ARBA00022989"/>
    </source>
</evidence>